<sequence>MTIQKINKVGVVGCGLMGAGIAQTCVQAGYETVVREVNRQLLDKGLSRIYDAWNTMIRKGKLTSEQVEENRARLHGTLELVDFADCDLVIEAVIENMEEKIRLFPALDATLKTDALILSNTSSLNVTQMGAVTKRPSQVCGLHFFNPAPVMKLVEIVRTISTTDETIETVRQFALSLGKTPVLSKDRAGFIVNFLLIPYLLAAIRMLENGMASRDDIDTAMKLGCGYPMGPFTLLDYVGLDTTLWAAEAIYEEFKDPLYAPPPLLRRMVVSGQLGRKSGKGFYDHQK</sequence>
<dbReference type="PANTHER" id="PTHR48075">
    <property type="entry name" value="3-HYDROXYACYL-COA DEHYDROGENASE FAMILY PROTEIN"/>
    <property type="match status" value="1"/>
</dbReference>
<proteinExistence type="inferred from homology"/>
<protein>
    <submittedName>
        <fullName evidence="7">3-hydroxybutyryl-CoA dehydrogenase</fullName>
    </submittedName>
</protein>
<evidence type="ECO:0000313" key="8">
    <source>
        <dbReference type="Proteomes" id="UP000597444"/>
    </source>
</evidence>
<dbReference type="Pfam" id="PF02737">
    <property type="entry name" value="3HCDH_N"/>
    <property type="match status" value="1"/>
</dbReference>
<dbReference type="AlphaFoldDB" id="A0A8J3IJL1"/>
<dbReference type="EMBL" id="BNJK01000001">
    <property type="protein sequence ID" value="GHO96749.1"/>
    <property type="molecule type" value="Genomic_DNA"/>
</dbReference>
<gene>
    <name evidence="7" type="ORF">KSF_067970</name>
</gene>
<dbReference type="InterPro" id="IPR013328">
    <property type="entry name" value="6PGD_dom2"/>
</dbReference>
<evidence type="ECO:0000256" key="4">
    <source>
        <dbReference type="PIRSR" id="PIRSR000105-1"/>
    </source>
</evidence>
<reference evidence="7" key="1">
    <citation type="submission" date="2020-10" db="EMBL/GenBank/DDBJ databases">
        <title>Taxonomic study of unclassified bacteria belonging to the class Ktedonobacteria.</title>
        <authorList>
            <person name="Yabe S."/>
            <person name="Wang C.M."/>
            <person name="Zheng Y."/>
            <person name="Sakai Y."/>
            <person name="Cavaletti L."/>
            <person name="Monciardini P."/>
            <person name="Donadio S."/>
        </authorList>
    </citation>
    <scope>NUCLEOTIDE SEQUENCE</scope>
    <source>
        <strain evidence="7">ID150040</strain>
    </source>
</reference>
<evidence type="ECO:0000256" key="2">
    <source>
        <dbReference type="ARBA" id="ARBA00009463"/>
    </source>
</evidence>
<accession>A0A8J3IJL1</accession>
<evidence type="ECO:0000313" key="7">
    <source>
        <dbReference type="EMBL" id="GHO96749.1"/>
    </source>
</evidence>
<evidence type="ECO:0000256" key="3">
    <source>
        <dbReference type="ARBA" id="ARBA00023002"/>
    </source>
</evidence>
<evidence type="ECO:0000256" key="1">
    <source>
        <dbReference type="ARBA" id="ARBA00005086"/>
    </source>
</evidence>
<keyword evidence="8" id="KW-1185">Reference proteome</keyword>
<dbReference type="GO" id="GO:0070403">
    <property type="term" value="F:NAD+ binding"/>
    <property type="evidence" value="ECO:0007669"/>
    <property type="project" value="InterPro"/>
</dbReference>
<dbReference type="InterPro" id="IPR022694">
    <property type="entry name" value="3-OHacyl-CoA_DH"/>
</dbReference>
<dbReference type="InterPro" id="IPR006176">
    <property type="entry name" value="3-OHacyl-CoA_DH_NAD-bd"/>
</dbReference>
<keyword evidence="3" id="KW-0560">Oxidoreductase</keyword>
<organism evidence="7 8">
    <name type="scientific">Reticulibacter mediterranei</name>
    <dbReference type="NCBI Taxonomy" id="2778369"/>
    <lineage>
        <taxon>Bacteria</taxon>
        <taxon>Bacillati</taxon>
        <taxon>Chloroflexota</taxon>
        <taxon>Ktedonobacteria</taxon>
        <taxon>Ktedonobacterales</taxon>
        <taxon>Reticulibacteraceae</taxon>
        <taxon>Reticulibacter</taxon>
    </lineage>
</organism>
<dbReference type="SUPFAM" id="SSF48179">
    <property type="entry name" value="6-phosphogluconate dehydrogenase C-terminal domain-like"/>
    <property type="match status" value="1"/>
</dbReference>
<dbReference type="Pfam" id="PF00725">
    <property type="entry name" value="3HCDH"/>
    <property type="match status" value="1"/>
</dbReference>
<dbReference type="Gene3D" id="1.10.1040.10">
    <property type="entry name" value="N-(1-d-carboxylethyl)-l-norvaline Dehydrogenase, domain 2"/>
    <property type="match status" value="1"/>
</dbReference>
<feature type="domain" description="3-hydroxyacyl-CoA dehydrogenase C-terminal" evidence="5">
    <location>
        <begin position="189"/>
        <end position="284"/>
    </location>
</feature>
<dbReference type="PIRSF" id="PIRSF000105">
    <property type="entry name" value="HCDH"/>
    <property type="match status" value="1"/>
</dbReference>
<evidence type="ECO:0000259" key="6">
    <source>
        <dbReference type="Pfam" id="PF02737"/>
    </source>
</evidence>
<feature type="site" description="Important for catalytic activity" evidence="4">
    <location>
        <position position="143"/>
    </location>
</feature>
<dbReference type="GO" id="GO:0008691">
    <property type="term" value="F:3-hydroxybutyryl-CoA dehydrogenase activity"/>
    <property type="evidence" value="ECO:0007669"/>
    <property type="project" value="TreeGrafter"/>
</dbReference>
<dbReference type="NCBIfam" id="NF005875">
    <property type="entry name" value="PRK07819.1"/>
    <property type="match status" value="1"/>
</dbReference>
<dbReference type="FunFam" id="3.40.50.720:FF:000009">
    <property type="entry name" value="Fatty oxidation complex, alpha subunit"/>
    <property type="match status" value="1"/>
</dbReference>
<comment type="pathway">
    <text evidence="1">Lipid metabolism; butanoate metabolism.</text>
</comment>
<comment type="similarity">
    <text evidence="2">Belongs to the 3-hydroxyacyl-CoA dehydrogenase family.</text>
</comment>
<evidence type="ECO:0000259" key="5">
    <source>
        <dbReference type="Pfam" id="PF00725"/>
    </source>
</evidence>
<dbReference type="InterPro" id="IPR006108">
    <property type="entry name" value="3HC_DH_C"/>
</dbReference>
<dbReference type="Gene3D" id="3.40.50.720">
    <property type="entry name" value="NAD(P)-binding Rossmann-like Domain"/>
    <property type="match status" value="1"/>
</dbReference>
<dbReference type="GO" id="GO:0006635">
    <property type="term" value="P:fatty acid beta-oxidation"/>
    <property type="evidence" value="ECO:0007669"/>
    <property type="project" value="TreeGrafter"/>
</dbReference>
<dbReference type="Proteomes" id="UP000597444">
    <property type="component" value="Unassembled WGS sequence"/>
</dbReference>
<dbReference type="PANTHER" id="PTHR48075:SF9">
    <property type="entry name" value="3-HYDROXYBUTYRYL-COA DEHYDROGENASE"/>
    <property type="match status" value="1"/>
</dbReference>
<dbReference type="SUPFAM" id="SSF51735">
    <property type="entry name" value="NAD(P)-binding Rossmann-fold domains"/>
    <property type="match status" value="1"/>
</dbReference>
<feature type="domain" description="3-hydroxyacyl-CoA dehydrogenase NAD binding" evidence="6">
    <location>
        <begin position="8"/>
        <end position="186"/>
    </location>
</feature>
<dbReference type="InterPro" id="IPR008927">
    <property type="entry name" value="6-PGluconate_DH-like_C_sf"/>
</dbReference>
<name>A0A8J3IJL1_9CHLR</name>
<dbReference type="InterPro" id="IPR036291">
    <property type="entry name" value="NAD(P)-bd_dom_sf"/>
</dbReference>
<comment type="caution">
    <text evidence="7">The sequence shown here is derived from an EMBL/GenBank/DDBJ whole genome shotgun (WGS) entry which is preliminary data.</text>
</comment>